<organism evidence="2 3">
    <name type="scientific">Molorchus minor</name>
    <dbReference type="NCBI Taxonomy" id="1323400"/>
    <lineage>
        <taxon>Eukaryota</taxon>
        <taxon>Metazoa</taxon>
        <taxon>Ecdysozoa</taxon>
        <taxon>Arthropoda</taxon>
        <taxon>Hexapoda</taxon>
        <taxon>Insecta</taxon>
        <taxon>Pterygota</taxon>
        <taxon>Neoptera</taxon>
        <taxon>Endopterygota</taxon>
        <taxon>Coleoptera</taxon>
        <taxon>Polyphaga</taxon>
        <taxon>Cucujiformia</taxon>
        <taxon>Chrysomeloidea</taxon>
        <taxon>Cerambycidae</taxon>
        <taxon>Lamiinae</taxon>
        <taxon>Monochamini</taxon>
        <taxon>Molorchus</taxon>
    </lineage>
</organism>
<feature type="compositionally biased region" description="Basic and acidic residues" evidence="1">
    <location>
        <begin position="26"/>
        <end position="50"/>
    </location>
</feature>
<accession>A0ABQ9K1K4</accession>
<sequence>MSENTGSRRRRSPSRCTPPRNVRSRSSSEHRRVDTSHHSEFPPRHRDRLDVSSVERNNTLEEIVRSLIGNGRESTSERSEPTRRYRIRPDCVPKFQPNSDDLTAEKWLHKIEQLAQINEWDEKMIIYVMQSRLSGLARDWYNSLDSYNLTWTQWKELILKSFPSKQDYARKLRALLSRKKLRIESWDQYYFRKMEMIRGCDISGKNAVSCLIDGIDDSHVKTGAIAGRYLVPEKLYS</sequence>
<gene>
    <name evidence="2" type="ORF">NQ317_006131</name>
</gene>
<dbReference type="Proteomes" id="UP001162164">
    <property type="component" value="Unassembled WGS sequence"/>
</dbReference>
<protein>
    <recommendedName>
        <fullName evidence="4">Retrotransposon gag domain-containing protein</fullName>
    </recommendedName>
</protein>
<dbReference type="PANTHER" id="PTHR33223:SF6">
    <property type="entry name" value="CCHC-TYPE DOMAIN-CONTAINING PROTEIN"/>
    <property type="match status" value="1"/>
</dbReference>
<dbReference type="EMBL" id="JAPWTJ010000035">
    <property type="protein sequence ID" value="KAJ8984471.1"/>
    <property type="molecule type" value="Genomic_DNA"/>
</dbReference>
<comment type="caution">
    <text evidence="2">The sequence shown here is derived from an EMBL/GenBank/DDBJ whole genome shotgun (WGS) entry which is preliminary data.</text>
</comment>
<dbReference type="PANTHER" id="PTHR33223">
    <property type="entry name" value="CCHC-TYPE DOMAIN-CONTAINING PROTEIN"/>
    <property type="match status" value="1"/>
</dbReference>
<evidence type="ECO:0000313" key="2">
    <source>
        <dbReference type="EMBL" id="KAJ8984471.1"/>
    </source>
</evidence>
<name>A0ABQ9K1K4_9CUCU</name>
<evidence type="ECO:0008006" key="4">
    <source>
        <dbReference type="Google" id="ProtNLM"/>
    </source>
</evidence>
<evidence type="ECO:0000313" key="3">
    <source>
        <dbReference type="Proteomes" id="UP001162164"/>
    </source>
</evidence>
<reference evidence="2" key="1">
    <citation type="journal article" date="2023" name="Insect Mol. Biol.">
        <title>Genome sequencing provides insights into the evolution of gene families encoding plant cell wall-degrading enzymes in longhorned beetles.</title>
        <authorList>
            <person name="Shin N.R."/>
            <person name="Okamura Y."/>
            <person name="Kirsch R."/>
            <person name="Pauchet Y."/>
        </authorList>
    </citation>
    <scope>NUCLEOTIDE SEQUENCE</scope>
    <source>
        <strain evidence="2">MMC_N1</strain>
    </source>
</reference>
<evidence type="ECO:0000256" key="1">
    <source>
        <dbReference type="SAM" id="MobiDB-lite"/>
    </source>
</evidence>
<feature type="region of interest" description="Disordered" evidence="1">
    <location>
        <begin position="1"/>
        <end position="53"/>
    </location>
</feature>
<keyword evidence="3" id="KW-1185">Reference proteome</keyword>
<proteinExistence type="predicted"/>